<dbReference type="EMBL" id="KI925458">
    <property type="protein sequence ID" value="ETW82318.1"/>
    <property type="molecule type" value="Genomic_DNA"/>
</dbReference>
<keyword evidence="1" id="KW-1133">Transmembrane helix</keyword>
<dbReference type="Proteomes" id="UP000030671">
    <property type="component" value="Unassembled WGS sequence"/>
</dbReference>
<keyword evidence="3" id="KW-1185">Reference proteome</keyword>
<evidence type="ECO:0000256" key="1">
    <source>
        <dbReference type="SAM" id="Phobius"/>
    </source>
</evidence>
<keyword evidence="1" id="KW-0812">Transmembrane</keyword>
<evidence type="ECO:0000313" key="3">
    <source>
        <dbReference type="Proteomes" id="UP000030671"/>
    </source>
</evidence>
<evidence type="ECO:0000313" key="2">
    <source>
        <dbReference type="EMBL" id="ETW82318.1"/>
    </source>
</evidence>
<dbReference type="AlphaFoldDB" id="W4K964"/>
<dbReference type="RefSeq" id="XP_009546846.1">
    <property type="nucleotide sequence ID" value="XM_009548551.1"/>
</dbReference>
<keyword evidence="1" id="KW-0472">Membrane</keyword>
<dbReference type="InParanoid" id="W4K964"/>
<protein>
    <submittedName>
        <fullName evidence="2">Uncharacterized protein</fullName>
    </submittedName>
</protein>
<dbReference type="HOGENOM" id="CLU_1938439_0_0_1"/>
<gene>
    <name evidence="2" type="ORF">HETIRDRAFT_317857</name>
</gene>
<reference evidence="2 3" key="1">
    <citation type="journal article" date="2012" name="New Phytol.">
        <title>Insight into trade-off between wood decay and parasitism from the genome of a fungal forest pathogen.</title>
        <authorList>
            <person name="Olson A."/>
            <person name="Aerts A."/>
            <person name="Asiegbu F."/>
            <person name="Belbahri L."/>
            <person name="Bouzid O."/>
            <person name="Broberg A."/>
            <person name="Canback B."/>
            <person name="Coutinho P.M."/>
            <person name="Cullen D."/>
            <person name="Dalman K."/>
            <person name="Deflorio G."/>
            <person name="van Diepen L.T."/>
            <person name="Dunand C."/>
            <person name="Duplessis S."/>
            <person name="Durling M."/>
            <person name="Gonthier P."/>
            <person name="Grimwood J."/>
            <person name="Fossdal C.G."/>
            <person name="Hansson D."/>
            <person name="Henrissat B."/>
            <person name="Hietala A."/>
            <person name="Himmelstrand K."/>
            <person name="Hoffmeister D."/>
            <person name="Hogberg N."/>
            <person name="James T.Y."/>
            <person name="Karlsson M."/>
            <person name="Kohler A."/>
            <person name="Kues U."/>
            <person name="Lee Y.H."/>
            <person name="Lin Y.C."/>
            <person name="Lind M."/>
            <person name="Lindquist E."/>
            <person name="Lombard V."/>
            <person name="Lucas S."/>
            <person name="Lunden K."/>
            <person name="Morin E."/>
            <person name="Murat C."/>
            <person name="Park J."/>
            <person name="Raffaello T."/>
            <person name="Rouze P."/>
            <person name="Salamov A."/>
            <person name="Schmutz J."/>
            <person name="Solheim H."/>
            <person name="Stahlberg J."/>
            <person name="Velez H."/>
            <person name="de Vries R.P."/>
            <person name="Wiebenga A."/>
            <person name="Woodward S."/>
            <person name="Yakovlev I."/>
            <person name="Garbelotto M."/>
            <person name="Martin F."/>
            <person name="Grigoriev I.V."/>
            <person name="Stenlid J."/>
        </authorList>
    </citation>
    <scope>NUCLEOTIDE SEQUENCE [LARGE SCALE GENOMIC DNA]</scope>
    <source>
        <strain evidence="2 3">TC 32-1</strain>
    </source>
</reference>
<organism evidence="2 3">
    <name type="scientific">Heterobasidion irregulare (strain TC 32-1)</name>
    <dbReference type="NCBI Taxonomy" id="747525"/>
    <lineage>
        <taxon>Eukaryota</taxon>
        <taxon>Fungi</taxon>
        <taxon>Dikarya</taxon>
        <taxon>Basidiomycota</taxon>
        <taxon>Agaricomycotina</taxon>
        <taxon>Agaricomycetes</taxon>
        <taxon>Russulales</taxon>
        <taxon>Bondarzewiaceae</taxon>
        <taxon>Heterobasidion</taxon>
        <taxon>Heterobasidion annosum species complex</taxon>
    </lineage>
</organism>
<name>W4K964_HETIT</name>
<dbReference type="KEGG" id="hir:HETIRDRAFT_317857"/>
<dbReference type="OrthoDB" id="2645170at2759"/>
<feature type="transmembrane region" description="Helical" evidence="1">
    <location>
        <begin position="43"/>
        <end position="67"/>
    </location>
</feature>
<accession>W4K964</accession>
<sequence>MYCGIDTSCGLIQNSSTHYIAMARPPPPVRTWVEINIDHSPGFLLYIYLFAVSLANLVIVLVAPAAYTNLLASVQRVLYAILPSRILLNLRQASRVNEEPTSHWSQVLGLGLSFVRNDPDDDRVDQEVEQ</sequence>
<proteinExistence type="predicted"/>
<dbReference type="GeneID" id="20670453"/>